<dbReference type="EMBL" id="LN906597">
    <property type="protein sequence ID" value="CUT17817.1"/>
    <property type="molecule type" value="Genomic_DNA"/>
</dbReference>
<gene>
    <name evidence="1" type="ORF">Ark11_0998</name>
</gene>
<dbReference type="AlphaFoldDB" id="A0A0S4M230"/>
<keyword evidence="2" id="KW-1185">Reference proteome</keyword>
<dbReference type="Proteomes" id="UP000198651">
    <property type="component" value="Chromosome I"/>
</dbReference>
<evidence type="ECO:0000313" key="1">
    <source>
        <dbReference type="EMBL" id="CUT17817.1"/>
    </source>
</evidence>
<dbReference type="RefSeq" id="WP_092343644.1">
    <property type="nucleotide sequence ID" value="NZ_LN906597.1"/>
</dbReference>
<accession>A0A0S4M230</accession>
<organism evidence="1 2">
    <name type="scientific">Candidatus Ichthyocystis hellenicum</name>
    <dbReference type="NCBI Taxonomy" id="1561003"/>
    <lineage>
        <taxon>Bacteria</taxon>
        <taxon>Pseudomonadati</taxon>
        <taxon>Pseudomonadota</taxon>
        <taxon>Betaproteobacteria</taxon>
        <taxon>Burkholderiales</taxon>
        <taxon>Candidatus Ichthyocystis</taxon>
    </lineage>
</organism>
<evidence type="ECO:0000313" key="2">
    <source>
        <dbReference type="Proteomes" id="UP000198651"/>
    </source>
</evidence>
<sequence length="535" mass="60778">MSFNISPTNLQWNPTEGDFYQHEGNVIYPISTGQYSVPSLECILPNQEQDIYENYLFSQELPNLSGKLFSDDDSTQTNAELLESLSSDHYINQISNELLDNSSPELYTLRNCTELPDFVSTKLSNIENDIKLLESSHYDKELIQEKNYDPTSIRNNTYELYTNNAHVPIIDHCVESEKTNLLILPSEDADMLISLSNSYWDPKSVLLTKSAYSFAIEDIDVCDEMFKDFILKNIKKASSRRRSSSNYGRIINSNSNNIDLYLTFQRAKDFITSNIPRDLADAYNSTRIPILNGMSIDDIKGILAKNNDFFTKISEYCEQIQGMIENSGIDDISLIMQSKIKVSSQHALSIPSSKKRSDPFQKKIKEMLMRIASSLPQKILNEIENSSEISIRKWLFSECHGIYIYDKSIGEICNTIIKANELIINDFLLLSNIDDIAKTITKRNYRCSCVSVVGNHKLSTGKSVHSHINILSNQSLDQLRISLSKSLVIHNRNVVSLDKKTIEKMARCLIVDLQNISLKSYSNTCSSAAKNISLY</sequence>
<protein>
    <submittedName>
        <fullName evidence="1">Uncharacterized protein</fullName>
    </submittedName>
</protein>
<reference evidence="2" key="1">
    <citation type="submission" date="2015-11" db="EMBL/GenBank/DDBJ databases">
        <authorList>
            <person name="Seth-Smith H.M.B."/>
        </authorList>
    </citation>
    <scope>NUCLEOTIDE SEQUENCE [LARGE SCALE GENOMIC DNA]</scope>
    <source>
        <strain evidence="2">2013Ark11</strain>
    </source>
</reference>
<proteinExistence type="predicted"/>
<name>A0A0S4M230_9BURK</name>